<feature type="region of interest" description="Disordered" evidence="2">
    <location>
        <begin position="135"/>
        <end position="155"/>
    </location>
</feature>
<sequence length="155" mass="16322">MLKRKSTPVKNTSNNNSNSKSGSAPSITYITKSTEITADMFCEDDVRIAGTVDGKIESKKKVMLTESGKVNGSIHSPDADISGSVSGDVKAFESLVLRASAIVDGKIFTKKLTIENGAQVKGSFQVGPNVSIPANGSQIVRKTGAGDKKKEETDT</sequence>
<feature type="compositionally biased region" description="Low complexity" evidence="2">
    <location>
        <begin position="8"/>
        <end position="26"/>
    </location>
</feature>
<dbReference type="PANTHER" id="PTHR35024:SF4">
    <property type="entry name" value="POLYMER-FORMING CYTOSKELETAL PROTEIN"/>
    <property type="match status" value="1"/>
</dbReference>
<comment type="caution">
    <text evidence="3">The sequence shown here is derived from an EMBL/GenBank/DDBJ whole genome shotgun (WGS) entry which is preliminary data.</text>
</comment>
<dbReference type="Proteomes" id="UP001139125">
    <property type="component" value="Unassembled WGS sequence"/>
</dbReference>
<proteinExistence type="inferred from homology"/>
<evidence type="ECO:0000256" key="1">
    <source>
        <dbReference type="ARBA" id="ARBA00044755"/>
    </source>
</evidence>
<evidence type="ECO:0000313" key="3">
    <source>
        <dbReference type="EMBL" id="MCP9292627.1"/>
    </source>
</evidence>
<evidence type="ECO:0000256" key="2">
    <source>
        <dbReference type="SAM" id="MobiDB-lite"/>
    </source>
</evidence>
<comment type="similarity">
    <text evidence="1">Belongs to the bactofilin family.</text>
</comment>
<organism evidence="3 4">
    <name type="scientific">Gracilimonas sediminicola</name>
    <dbReference type="NCBI Taxonomy" id="2952158"/>
    <lineage>
        <taxon>Bacteria</taxon>
        <taxon>Pseudomonadati</taxon>
        <taxon>Balneolota</taxon>
        <taxon>Balneolia</taxon>
        <taxon>Balneolales</taxon>
        <taxon>Balneolaceae</taxon>
        <taxon>Gracilimonas</taxon>
    </lineage>
</organism>
<dbReference type="PANTHER" id="PTHR35024">
    <property type="entry name" value="HYPOTHETICAL CYTOSOLIC PROTEIN"/>
    <property type="match status" value="1"/>
</dbReference>
<dbReference type="InterPro" id="IPR007607">
    <property type="entry name" value="BacA/B"/>
</dbReference>
<accession>A0A9X2L5I8</accession>
<feature type="region of interest" description="Disordered" evidence="2">
    <location>
        <begin position="1"/>
        <end position="26"/>
    </location>
</feature>
<feature type="compositionally biased region" description="Basic and acidic residues" evidence="2">
    <location>
        <begin position="144"/>
        <end position="155"/>
    </location>
</feature>
<keyword evidence="4" id="KW-1185">Reference proteome</keyword>
<reference evidence="3" key="1">
    <citation type="submission" date="2022-06" db="EMBL/GenBank/DDBJ databases">
        <title>Gracilimonas sp. CAU 1638 isolated from sea sediment.</title>
        <authorList>
            <person name="Kim W."/>
        </authorList>
    </citation>
    <scope>NUCLEOTIDE SEQUENCE</scope>
    <source>
        <strain evidence="3">CAU 1638</strain>
    </source>
</reference>
<dbReference type="AlphaFoldDB" id="A0A9X2L5I8"/>
<dbReference type="RefSeq" id="WP_255135524.1">
    <property type="nucleotide sequence ID" value="NZ_JANDBC010000003.1"/>
</dbReference>
<protein>
    <submittedName>
        <fullName evidence="3">Polymer-forming cytoskeletal protein</fullName>
    </submittedName>
</protein>
<gene>
    <name evidence="3" type="ORF">NM125_13645</name>
</gene>
<dbReference type="EMBL" id="JANDBC010000003">
    <property type="protein sequence ID" value="MCP9292627.1"/>
    <property type="molecule type" value="Genomic_DNA"/>
</dbReference>
<evidence type="ECO:0000313" key="4">
    <source>
        <dbReference type="Proteomes" id="UP001139125"/>
    </source>
</evidence>
<name>A0A9X2L5I8_9BACT</name>
<dbReference type="Pfam" id="PF04519">
    <property type="entry name" value="Bactofilin"/>
    <property type="match status" value="1"/>
</dbReference>